<gene>
    <name evidence="2" type="ORF">QR685DRAFT_567323</name>
</gene>
<evidence type="ECO:0000256" key="1">
    <source>
        <dbReference type="SAM" id="MobiDB-lite"/>
    </source>
</evidence>
<feature type="compositionally biased region" description="Polar residues" evidence="1">
    <location>
        <begin position="53"/>
        <end position="64"/>
    </location>
</feature>
<feature type="region of interest" description="Disordered" evidence="1">
    <location>
        <begin position="50"/>
        <end position="69"/>
    </location>
</feature>
<dbReference type="EMBL" id="JAVLET010000001">
    <property type="protein sequence ID" value="KAL0474367.1"/>
    <property type="molecule type" value="Genomic_DNA"/>
</dbReference>
<accession>A0ABR3DNY0</accession>
<organism evidence="2 3">
    <name type="scientific">Neurospora intermedia</name>
    <dbReference type="NCBI Taxonomy" id="5142"/>
    <lineage>
        <taxon>Eukaryota</taxon>
        <taxon>Fungi</taxon>
        <taxon>Dikarya</taxon>
        <taxon>Ascomycota</taxon>
        <taxon>Pezizomycotina</taxon>
        <taxon>Sordariomycetes</taxon>
        <taxon>Sordariomycetidae</taxon>
        <taxon>Sordariales</taxon>
        <taxon>Sordariaceae</taxon>
        <taxon>Neurospora</taxon>
    </lineage>
</organism>
<evidence type="ECO:0000313" key="2">
    <source>
        <dbReference type="EMBL" id="KAL0474367.1"/>
    </source>
</evidence>
<protein>
    <submittedName>
        <fullName evidence="2">Uncharacterized protein</fullName>
    </submittedName>
</protein>
<reference evidence="2 3" key="1">
    <citation type="submission" date="2023-09" db="EMBL/GenBank/DDBJ databases">
        <title>Multi-omics analysis of a traditional fermented food reveals byproduct-associated fungal strains for waste-to-food upcycling.</title>
        <authorList>
            <consortium name="Lawrence Berkeley National Laboratory"/>
            <person name="Rekdal V.M."/>
            <person name="Villalobos-Escobedo J.M."/>
            <person name="Rodriguez-Valeron N."/>
            <person name="Garcia M.O."/>
            <person name="Vasquez D.P."/>
            <person name="Damayanti I."/>
            <person name="Sorensen P.M."/>
            <person name="Baidoo E.E."/>
            <person name="De Carvalho A.C."/>
            <person name="Riley R."/>
            <person name="Lipzen A."/>
            <person name="He G."/>
            <person name="Yan M."/>
            <person name="Haridas S."/>
            <person name="Daum C."/>
            <person name="Yoshinaga Y."/>
            <person name="Ng V."/>
            <person name="Grigoriev I.V."/>
            <person name="Munk R."/>
            <person name="Nuraida L."/>
            <person name="Wijaya C.H."/>
            <person name="Morales P.-C."/>
            <person name="Keasling J.D."/>
        </authorList>
    </citation>
    <scope>NUCLEOTIDE SEQUENCE [LARGE SCALE GENOMIC DNA]</scope>
    <source>
        <strain evidence="2 3">FGSC 2613</strain>
    </source>
</reference>
<dbReference type="Proteomes" id="UP001451303">
    <property type="component" value="Unassembled WGS sequence"/>
</dbReference>
<comment type="caution">
    <text evidence="2">The sequence shown here is derived from an EMBL/GenBank/DDBJ whole genome shotgun (WGS) entry which is preliminary data.</text>
</comment>
<name>A0ABR3DNY0_NEUIN</name>
<evidence type="ECO:0000313" key="3">
    <source>
        <dbReference type="Proteomes" id="UP001451303"/>
    </source>
</evidence>
<sequence length="101" mass="10991">MFNFSMGADEALLTLGKEPRGANDKRSQETTARIRRSIATCPPVSCCDANHGQPISQRQTTTKPTEYHPQSLPFPQQLLGFILAANTTVYVDPACVDTPAV</sequence>
<keyword evidence="3" id="KW-1185">Reference proteome</keyword>
<proteinExistence type="predicted"/>